<dbReference type="InterPro" id="IPR013477">
    <property type="entry name" value="NifV/FrbC"/>
</dbReference>
<dbReference type="Pfam" id="PF00682">
    <property type="entry name" value="HMGL-like"/>
    <property type="match status" value="1"/>
</dbReference>
<reference evidence="11" key="1">
    <citation type="journal article" date="2019" name="Int. J. Syst. Evol. Microbiol.">
        <title>The Global Catalogue of Microorganisms (GCM) 10K type strain sequencing project: providing services to taxonomists for standard genome sequencing and annotation.</title>
        <authorList>
            <consortium name="The Broad Institute Genomics Platform"/>
            <consortium name="The Broad Institute Genome Sequencing Center for Infectious Disease"/>
            <person name="Wu L."/>
            <person name="Ma J."/>
        </authorList>
    </citation>
    <scope>NUCLEOTIDE SEQUENCE [LARGE SCALE GENOMIC DNA]</scope>
    <source>
        <strain evidence="11">CGMCC 1.10131</strain>
    </source>
</reference>
<dbReference type="PANTHER" id="PTHR42880:SF1">
    <property type="entry name" value="ISOPROPYLMALATE_HOMOCITRATE_CITRAMALATE SYNTHASE FAMILY PROTEIN"/>
    <property type="match status" value="1"/>
</dbReference>
<evidence type="ECO:0000256" key="8">
    <source>
        <dbReference type="RuleBase" id="RU367143"/>
    </source>
</evidence>
<dbReference type="PANTHER" id="PTHR42880">
    <property type="entry name" value="HOMOCITRATE SYNTHASE"/>
    <property type="match status" value="1"/>
</dbReference>
<evidence type="ECO:0000259" key="9">
    <source>
        <dbReference type="PROSITE" id="PS50991"/>
    </source>
</evidence>
<evidence type="ECO:0000256" key="4">
    <source>
        <dbReference type="ARBA" id="ARBA00020735"/>
    </source>
</evidence>
<comment type="caution">
    <text evidence="10">The sequence shown here is derived from an EMBL/GenBank/DDBJ whole genome shotgun (WGS) entry which is preliminary data.</text>
</comment>
<dbReference type="SUPFAM" id="SSF51569">
    <property type="entry name" value="Aldolase"/>
    <property type="match status" value="1"/>
</dbReference>
<comment type="similarity">
    <text evidence="2 7">Belongs to the alpha-IPM synthase/homocitrate synthase family.</text>
</comment>
<dbReference type="Gene3D" id="3.20.20.70">
    <property type="entry name" value="Aldolase class I"/>
    <property type="match status" value="1"/>
</dbReference>
<evidence type="ECO:0000256" key="3">
    <source>
        <dbReference type="ARBA" id="ARBA00012974"/>
    </source>
</evidence>
<keyword evidence="8" id="KW-0535">Nitrogen fixation</keyword>
<proteinExistence type="inferred from homology"/>
<evidence type="ECO:0000313" key="10">
    <source>
        <dbReference type="EMBL" id="GGB18274.1"/>
    </source>
</evidence>
<dbReference type="Gene3D" id="1.10.238.260">
    <property type="match status" value="1"/>
</dbReference>
<protein>
    <recommendedName>
        <fullName evidence="4 8">Homocitrate synthase</fullName>
        <ecNumber evidence="3 8">2.3.3.14</ecNumber>
    </recommendedName>
</protein>
<dbReference type="RefSeq" id="WP_055731598.1">
    <property type="nucleotide sequence ID" value="NZ_BMDY01000026.1"/>
</dbReference>
<evidence type="ECO:0000256" key="2">
    <source>
        <dbReference type="ARBA" id="ARBA00006154"/>
    </source>
</evidence>
<dbReference type="CDD" id="cd07939">
    <property type="entry name" value="DRE_TIM_NifV"/>
    <property type="match status" value="1"/>
</dbReference>
<dbReference type="InterPro" id="IPR013785">
    <property type="entry name" value="Aldolase_TIM"/>
</dbReference>
<dbReference type="Pfam" id="PF22617">
    <property type="entry name" value="HCS_D2"/>
    <property type="match status" value="1"/>
</dbReference>
<comment type="catalytic activity">
    <reaction evidence="6 8">
        <text>acetyl-CoA + 2-oxoglutarate + H2O = (2R)-homocitrate + CoA + H(+)</text>
        <dbReference type="Rhea" id="RHEA:12929"/>
        <dbReference type="ChEBI" id="CHEBI:15377"/>
        <dbReference type="ChEBI" id="CHEBI:15378"/>
        <dbReference type="ChEBI" id="CHEBI:16810"/>
        <dbReference type="ChEBI" id="CHEBI:57287"/>
        <dbReference type="ChEBI" id="CHEBI:57288"/>
        <dbReference type="ChEBI" id="CHEBI:58884"/>
        <dbReference type="EC" id="2.3.3.14"/>
    </reaction>
</comment>
<dbReference type="InterPro" id="IPR002034">
    <property type="entry name" value="AIPM/Hcit_synth_CS"/>
</dbReference>
<organism evidence="10 11">
    <name type="scientific">Agarivorans gilvus</name>
    <dbReference type="NCBI Taxonomy" id="680279"/>
    <lineage>
        <taxon>Bacteria</taxon>
        <taxon>Pseudomonadati</taxon>
        <taxon>Pseudomonadota</taxon>
        <taxon>Gammaproteobacteria</taxon>
        <taxon>Alteromonadales</taxon>
        <taxon>Alteromonadaceae</taxon>
        <taxon>Agarivorans</taxon>
    </lineage>
</organism>
<keyword evidence="11" id="KW-1185">Reference proteome</keyword>
<dbReference type="NCBIfam" id="TIGR02660">
    <property type="entry name" value="nifV_homocitr"/>
    <property type="match status" value="1"/>
</dbReference>
<dbReference type="InterPro" id="IPR054691">
    <property type="entry name" value="LeuA/HCS_post-cat"/>
</dbReference>
<evidence type="ECO:0000256" key="6">
    <source>
        <dbReference type="ARBA" id="ARBA00048019"/>
    </source>
</evidence>
<evidence type="ECO:0000313" key="11">
    <source>
        <dbReference type="Proteomes" id="UP000651977"/>
    </source>
</evidence>
<sequence length="382" mass="40905">MLIINDTTLRDGEQTAGVAFSAEEKLAIASCLEQAGVAELEVGVPAMGPMEREVISAICGSLRSTKTMGWSRLHRDDINQAAWLGLDYLDISAPASTQQRQSKLALTQAQLLKQLERGIKQAQDLGLQVCVGMEDASRAHLDELFVIADLAQQCGAVRLRFADTLGVLDPFATEISINALKQHCDLQIEMHAHDDLGMATANTLAAIRAGADSVNTTVMGLGERAGNAALEEVLMALNVTKLAGQRAIPEVKLRLLPSICALVEKASGRSVAVSKSIIGQQVFTHESGIHVDGLLKDPHNYQAFSPALLGREHSVVLGKHSGHAAIASVYKDLGIYLDKQQCSDLRGVLCGWAEVNKRSPTSQELLGFYQQCCSPVMSGLAS</sequence>
<dbReference type="PROSITE" id="PS00815">
    <property type="entry name" value="AIPM_HOMOCIT_SYNTH_1"/>
    <property type="match status" value="1"/>
</dbReference>
<dbReference type="PROSITE" id="PS50991">
    <property type="entry name" value="PYR_CT"/>
    <property type="match status" value="1"/>
</dbReference>
<dbReference type="PROSITE" id="PS00816">
    <property type="entry name" value="AIPM_HOMOCIT_SYNTH_2"/>
    <property type="match status" value="1"/>
</dbReference>
<keyword evidence="5 7" id="KW-0808">Transferase</keyword>
<dbReference type="InterPro" id="IPR000891">
    <property type="entry name" value="PYR_CT"/>
</dbReference>
<dbReference type="EC" id="2.3.3.14" evidence="3 8"/>
<evidence type="ECO:0000256" key="7">
    <source>
        <dbReference type="RuleBase" id="RU003523"/>
    </source>
</evidence>
<accession>A0ABQ1I5C8</accession>
<evidence type="ECO:0000256" key="5">
    <source>
        <dbReference type="ARBA" id="ARBA00022679"/>
    </source>
</evidence>
<feature type="domain" description="Pyruvate carboxyltransferase" evidence="9">
    <location>
        <begin position="2"/>
        <end position="254"/>
    </location>
</feature>
<dbReference type="EMBL" id="BMDY01000026">
    <property type="protein sequence ID" value="GGB18274.1"/>
    <property type="molecule type" value="Genomic_DNA"/>
</dbReference>
<name>A0ABQ1I5C8_9ALTE</name>
<dbReference type="Proteomes" id="UP000651977">
    <property type="component" value="Unassembled WGS sequence"/>
</dbReference>
<gene>
    <name evidence="10" type="ORF">GCM10007414_34620</name>
</gene>
<comment type="function">
    <text evidence="1 8">This protein is a Fe-Mo-cofactor biosynthetic component.</text>
</comment>
<evidence type="ECO:0000256" key="1">
    <source>
        <dbReference type="ARBA" id="ARBA00003050"/>
    </source>
</evidence>